<reference evidence="1 2" key="1">
    <citation type="submission" date="2020-06" db="EMBL/GenBank/DDBJ databases">
        <authorList>
            <person name="Criscuolo A."/>
        </authorList>
    </citation>
    <scope>NUCLEOTIDE SEQUENCE [LARGE SCALE GENOMIC DNA]</scope>
    <source>
        <strain evidence="2">CIP 111411</strain>
    </source>
</reference>
<evidence type="ECO:0000313" key="1">
    <source>
        <dbReference type="EMBL" id="CAD0005363.1"/>
    </source>
</evidence>
<keyword evidence="2" id="KW-1185">Reference proteome</keyword>
<dbReference type="EMBL" id="CAIJDP010000071">
    <property type="protein sequence ID" value="CAD0005363.1"/>
    <property type="molecule type" value="Genomic_DNA"/>
</dbReference>
<evidence type="ECO:0000313" key="2">
    <source>
        <dbReference type="Proteomes" id="UP000530060"/>
    </source>
</evidence>
<sequence>MIKSRYFKVTGFSYFVMSLINVKNTLLIEVKLTKKN</sequence>
<comment type="caution">
    <text evidence="1">The sequence shown here is derived from an EMBL/GenBank/DDBJ whole genome shotgun (WGS) entry which is preliminary data.</text>
</comment>
<organism evidence="1 2">
    <name type="scientific">Flavobacterium salmonis</name>
    <dbReference type="NCBI Taxonomy" id="2654844"/>
    <lineage>
        <taxon>Bacteria</taxon>
        <taxon>Pseudomonadati</taxon>
        <taxon>Bacteroidota</taxon>
        <taxon>Flavobacteriia</taxon>
        <taxon>Flavobacteriales</taxon>
        <taxon>Flavobacteriaceae</taxon>
        <taxon>Flavobacterium</taxon>
    </lineage>
</organism>
<dbReference type="Proteomes" id="UP000530060">
    <property type="component" value="Unassembled WGS sequence"/>
</dbReference>
<name>A0A6V6Z0V9_9FLAO</name>
<proteinExistence type="predicted"/>
<protein>
    <submittedName>
        <fullName evidence="1">Uncharacterized protein</fullName>
    </submittedName>
</protein>
<accession>A0A6V6Z0V9</accession>
<dbReference type="AlphaFoldDB" id="A0A6V6Z0V9"/>
<gene>
    <name evidence="1" type="ORF">FLAT13_02713</name>
</gene>